<dbReference type="EMBL" id="QXXA01000011">
    <property type="protein sequence ID" value="NBI07309.1"/>
    <property type="molecule type" value="Genomic_DNA"/>
</dbReference>
<gene>
    <name evidence="1" type="ORF">D3Z33_10665</name>
</gene>
<dbReference type="RefSeq" id="WP_160197771.1">
    <property type="nucleotide sequence ID" value="NZ_QXXA01000011.1"/>
</dbReference>
<evidence type="ECO:0008006" key="3">
    <source>
        <dbReference type="Google" id="ProtNLM"/>
    </source>
</evidence>
<keyword evidence="2" id="KW-1185">Reference proteome</keyword>
<evidence type="ECO:0000313" key="2">
    <source>
        <dbReference type="Proteomes" id="UP000467132"/>
    </source>
</evidence>
<organism evidence="1 2">
    <name type="scientific">Senegalia massiliensis</name>
    <dbReference type="NCBI Taxonomy" id="1720316"/>
    <lineage>
        <taxon>Bacteria</taxon>
        <taxon>Bacillati</taxon>
        <taxon>Bacillota</taxon>
        <taxon>Clostridia</taxon>
        <taxon>Eubacteriales</taxon>
        <taxon>Clostridiaceae</taxon>
        <taxon>Senegalia</taxon>
    </lineage>
</organism>
<reference evidence="1 2" key="1">
    <citation type="submission" date="2018-08" db="EMBL/GenBank/DDBJ databases">
        <title>Murine metabolic-syndrome-specific gut microbial biobank.</title>
        <authorList>
            <person name="Liu C."/>
        </authorList>
    </citation>
    <scope>NUCLEOTIDE SEQUENCE [LARGE SCALE GENOMIC DNA]</scope>
    <source>
        <strain evidence="1 2">583</strain>
    </source>
</reference>
<name>A0A845QZY9_9CLOT</name>
<evidence type="ECO:0000313" key="1">
    <source>
        <dbReference type="EMBL" id="NBI07309.1"/>
    </source>
</evidence>
<dbReference type="OrthoDB" id="5429664at2"/>
<accession>A0A845QZY9</accession>
<comment type="caution">
    <text evidence="1">The sequence shown here is derived from an EMBL/GenBank/DDBJ whole genome shotgun (WGS) entry which is preliminary data.</text>
</comment>
<dbReference type="Proteomes" id="UP000467132">
    <property type="component" value="Unassembled WGS sequence"/>
</dbReference>
<dbReference type="AlphaFoldDB" id="A0A845QZY9"/>
<sequence>MKVYALVGESGTGKSYKAINVAKDKKIKYILDDGLLIKGAKVMAGKSAKRESSTISAVKRALFMDDDHKKEVMEVLKAGALDKILILGTSDKMVERIANTLELPKISERIYIDQISKKEEILIAKKSRQKEGKHIIPVPTFEVKKDFSGYFIDTLKIFRRKDEKNKEDVYEKTVVRPTFSYFGKYTISNGVLKDLIKIAGYKLSNVERINNIYIKNNIHGIEINVDININKLEVLPSFIEKLQRYIIEEIEYTTSLNVLSVNVNIKKVMNP</sequence>
<proteinExistence type="predicted"/>
<protein>
    <recommendedName>
        <fullName evidence="3">Asp23/Gls24 family envelope stress response protein</fullName>
    </recommendedName>
</protein>